<gene>
    <name evidence="1" type="ORF">PMAYCL1PPCAC_32543</name>
</gene>
<accession>A0AAN5DFN0</accession>
<protein>
    <submittedName>
        <fullName evidence="1">Uncharacterized protein</fullName>
    </submittedName>
</protein>
<dbReference type="AlphaFoldDB" id="A0AAN5DFN0"/>
<evidence type="ECO:0000313" key="2">
    <source>
        <dbReference type="Proteomes" id="UP001328107"/>
    </source>
</evidence>
<feature type="non-terminal residue" evidence="1">
    <location>
        <position position="1"/>
    </location>
</feature>
<reference evidence="2" key="1">
    <citation type="submission" date="2022-10" db="EMBL/GenBank/DDBJ databases">
        <title>Genome assembly of Pristionchus species.</title>
        <authorList>
            <person name="Yoshida K."/>
            <person name="Sommer R.J."/>
        </authorList>
    </citation>
    <scope>NUCLEOTIDE SEQUENCE [LARGE SCALE GENOMIC DNA]</scope>
    <source>
        <strain evidence="2">RS5460</strain>
    </source>
</reference>
<sequence>LLLLIFVQATLAEVNTPTNPARSLTCSKCVSVIDSYRFRNHMIESVRRTRSELMGRCHRWSGGQITCRKVMSDQQNIRLLQASFMEPNNNPHLSCIAIKMCGPFDYDIYLRRNHDGEQFSYDLPPDFNDKLKDYYKKSLGVVDTNSTSVEIKAITNSSKNCVITLLFSFLVLFHMF</sequence>
<comment type="caution">
    <text evidence="1">The sequence shown here is derived from an EMBL/GenBank/DDBJ whole genome shotgun (WGS) entry which is preliminary data.</text>
</comment>
<dbReference type="Proteomes" id="UP001328107">
    <property type="component" value="Unassembled WGS sequence"/>
</dbReference>
<dbReference type="EMBL" id="BTRK01000006">
    <property type="protein sequence ID" value="GMR62348.1"/>
    <property type="molecule type" value="Genomic_DNA"/>
</dbReference>
<proteinExistence type="predicted"/>
<organism evidence="1 2">
    <name type="scientific">Pristionchus mayeri</name>
    <dbReference type="NCBI Taxonomy" id="1317129"/>
    <lineage>
        <taxon>Eukaryota</taxon>
        <taxon>Metazoa</taxon>
        <taxon>Ecdysozoa</taxon>
        <taxon>Nematoda</taxon>
        <taxon>Chromadorea</taxon>
        <taxon>Rhabditida</taxon>
        <taxon>Rhabditina</taxon>
        <taxon>Diplogasteromorpha</taxon>
        <taxon>Diplogasteroidea</taxon>
        <taxon>Neodiplogasteridae</taxon>
        <taxon>Pristionchus</taxon>
    </lineage>
</organism>
<evidence type="ECO:0000313" key="1">
    <source>
        <dbReference type="EMBL" id="GMR62348.1"/>
    </source>
</evidence>
<name>A0AAN5DFN0_9BILA</name>
<keyword evidence="2" id="KW-1185">Reference proteome</keyword>